<comment type="catalytic activity">
    <reaction evidence="5 7">
        <text>hydrogencarbonate + H(+) = CO2 + H2O</text>
        <dbReference type="Rhea" id="RHEA:10748"/>
        <dbReference type="ChEBI" id="CHEBI:15377"/>
        <dbReference type="ChEBI" id="CHEBI:15378"/>
        <dbReference type="ChEBI" id="CHEBI:16526"/>
        <dbReference type="ChEBI" id="CHEBI:17544"/>
        <dbReference type="EC" id="4.2.1.1"/>
    </reaction>
</comment>
<evidence type="ECO:0000256" key="6">
    <source>
        <dbReference type="PIRSR" id="PIRSR601765-1"/>
    </source>
</evidence>
<accession>A0A0D8IB80</accession>
<keyword evidence="9" id="KW-1185">Reference proteome</keyword>
<dbReference type="SMART" id="SM00947">
    <property type="entry name" value="Pro_CA"/>
    <property type="match status" value="1"/>
</dbReference>
<evidence type="ECO:0000256" key="7">
    <source>
        <dbReference type="RuleBase" id="RU003956"/>
    </source>
</evidence>
<proteinExistence type="inferred from homology"/>
<dbReference type="PROSITE" id="PS51257">
    <property type="entry name" value="PROKAR_LIPOPROTEIN"/>
    <property type="match status" value="1"/>
</dbReference>
<keyword evidence="3 6" id="KW-0862">Zinc</keyword>
<dbReference type="InterPro" id="IPR015892">
    <property type="entry name" value="Carbonic_anhydrase_CS"/>
</dbReference>
<dbReference type="PANTHER" id="PTHR11002:SF79">
    <property type="entry name" value="CARBONIC ANHYDRASE 2"/>
    <property type="match status" value="1"/>
</dbReference>
<gene>
    <name evidence="8" type="ORF">CACET_c11840</name>
</gene>
<feature type="binding site" evidence="6">
    <location>
        <position position="97"/>
    </location>
    <ligand>
        <name>Zn(2+)</name>
        <dbReference type="ChEBI" id="CHEBI:29105"/>
    </ligand>
</feature>
<feature type="binding site" evidence="6">
    <location>
        <position position="153"/>
    </location>
    <ligand>
        <name>Zn(2+)</name>
        <dbReference type="ChEBI" id="CHEBI:29105"/>
    </ligand>
</feature>
<dbReference type="PATRIC" id="fig|84022.5.peg.881"/>
<dbReference type="Pfam" id="PF00484">
    <property type="entry name" value="Pro_CA"/>
    <property type="match status" value="1"/>
</dbReference>
<reference evidence="8 9" key="1">
    <citation type="submission" date="2014-10" db="EMBL/GenBank/DDBJ databases">
        <title>Genome sequence of Clostridium aceticum DSM 1496.</title>
        <authorList>
            <person name="Poehlein A."/>
            <person name="Schiel-Bengelsdorf B."/>
            <person name="Gottschalk G."/>
            <person name="Duerre P."/>
            <person name="Daniel R."/>
        </authorList>
    </citation>
    <scope>NUCLEOTIDE SEQUENCE [LARGE SCALE GENOMIC DNA]</scope>
    <source>
        <strain evidence="8 9">DSM 1496</strain>
    </source>
</reference>
<dbReference type="InterPro" id="IPR036874">
    <property type="entry name" value="Carbonic_anhydrase_sf"/>
</dbReference>
<dbReference type="EC" id="4.2.1.1" evidence="2 7"/>
<keyword evidence="6" id="KW-0479">Metal-binding</keyword>
<dbReference type="GO" id="GO:0015976">
    <property type="term" value="P:carbon utilization"/>
    <property type="evidence" value="ECO:0007669"/>
    <property type="project" value="InterPro"/>
</dbReference>
<dbReference type="PROSITE" id="PS00704">
    <property type="entry name" value="PROK_CO2_ANHYDRASE_1"/>
    <property type="match status" value="1"/>
</dbReference>
<evidence type="ECO:0000313" key="8">
    <source>
        <dbReference type="EMBL" id="AKL94649.1"/>
    </source>
</evidence>
<evidence type="ECO:0000313" key="9">
    <source>
        <dbReference type="Proteomes" id="UP000035704"/>
    </source>
</evidence>
<comment type="similarity">
    <text evidence="1 7">Belongs to the beta-class carbonic anhydrase family.</text>
</comment>
<evidence type="ECO:0000256" key="5">
    <source>
        <dbReference type="ARBA" id="ARBA00048348"/>
    </source>
</evidence>
<dbReference type="Gene3D" id="3.40.1050.10">
    <property type="entry name" value="Carbonic anhydrase"/>
    <property type="match status" value="1"/>
</dbReference>
<feature type="binding site" evidence="6">
    <location>
        <position position="150"/>
    </location>
    <ligand>
        <name>Zn(2+)</name>
        <dbReference type="ChEBI" id="CHEBI:29105"/>
    </ligand>
</feature>
<dbReference type="AlphaFoldDB" id="A0A0D8IB80"/>
<dbReference type="PROSITE" id="PS00705">
    <property type="entry name" value="PROK_CO2_ANHYDRASE_2"/>
    <property type="match status" value="1"/>
</dbReference>
<dbReference type="STRING" id="84022.CACET_c11840"/>
<dbReference type="KEGG" id="cace:CACET_c11840"/>
<dbReference type="GO" id="GO:0004089">
    <property type="term" value="F:carbonate dehydratase activity"/>
    <property type="evidence" value="ECO:0007669"/>
    <property type="project" value="UniProtKB-UniRule"/>
</dbReference>
<dbReference type="OrthoDB" id="9769739at2"/>
<feature type="binding site" evidence="6">
    <location>
        <position position="99"/>
    </location>
    <ligand>
        <name>Zn(2+)</name>
        <dbReference type="ChEBI" id="CHEBI:29105"/>
    </ligand>
</feature>
<organism evidence="8 9">
    <name type="scientific">Clostridium aceticum</name>
    <dbReference type="NCBI Taxonomy" id="84022"/>
    <lineage>
        <taxon>Bacteria</taxon>
        <taxon>Bacillati</taxon>
        <taxon>Bacillota</taxon>
        <taxon>Clostridia</taxon>
        <taxon>Eubacteriales</taxon>
        <taxon>Clostridiaceae</taxon>
        <taxon>Clostridium</taxon>
    </lineage>
</organism>
<keyword evidence="4 7" id="KW-0456">Lyase</keyword>
<comment type="cofactor">
    <cofactor evidence="6">
        <name>Zn(2+)</name>
        <dbReference type="ChEBI" id="CHEBI:29105"/>
    </cofactor>
    <text evidence="6">Binds 1 zinc ion per subunit.</text>
</comment>
<evidence type="ECO:0000256" key="2">
    <source>
        <dbReference type="ARBA" id="ARBA00012925"/>
    </source>
</evidence>
<dbReference type="PANTHER" id="PTHR11002">
    <property type="entry name" value="CARBONIC ANHYDRASE"/>
    <property type="match status" value="1"/>
</dbReference>
<dbReference type="GO" id="GO:0008270">
    <property type="term" value="F:zinc ion binding"/>
    <property type="evidence" value="ECO:0007669"/>
    <property type="project" value="UniProtKB-UniRule"/>
</dbReference>
<protein>
    <recommendedName>
        <fullName evidence="2 7">Carbonic anhydrase</fullName>
        <ecNumber evidence="2 7">4.2.1.1</ecNumber>
    </recommendedName>
    <alternativeName>
        <fullName evidence="7">Carbonate dehydratase</fullName>
    </alternativeName>
</protein>
<name>A0A0D8IB80_9CLOT</name>
<evidence type="ECO:0000256" key="1">
    <source>
        <dbReference type="ARBA" id="ARBA00006217"/>
    </source>
</evidence>
<dbReference type="CDD" id="cd03378">
    <property type="entry name" value="beta_CA_cladeC"/>
    <property type="match status" value="1"/>
</dbReference>
<dbReference type="InterPro" id="IPR001765">
    <property type="entry name" value="Carbonic_anhydrase"/>
</dbReference>
<dbReference type="RefSeq" id="WP_044825411.1">
    <property type="nucleotide sequence ID" value="NZ_CP009687.1"/>
</dbReference>
<sequence length="245" mass="26535">MYLQKTKKAKNYIISTILVIALIMLFGCTPQQSEASSENPEPIETIVEVSPANSLKLLEEGNARFSELKIGDKDISVARRENLSKDGQHPFAVIVSCSDSRVPPEVIFDQALGDLFVVRIAGNVIDSVALGSIEYAVEHLETPLVVVMGHEKCGAVKATVDGGEAPGSIGSIVEKIQPSVEKVKASSTTGNDLYEEATDENILQSLAEIEKSPIIEHFIENGTLKIIGAKYHLESGKVEFFSDLH</sequence>
<evidence type="ECO:0000256" key="3">
    <source>
        <dbReference type="ARBA" id="ARBA00022833"/>
    </source>
</evidence>
<dbReference type="EMBL" id="CP009687">
    <property type="protein sequence ID" value="AKL94649.1"/>
    <property type="molecule type" value="Genomic_DNA"/>
</dbReference>
<dbReference type="SUPFAM" id="SSF53056">
    <property type="entry name" value="beta-carbonic anhydrase, cab"/>
    <property type="match status" value="1"/>
</dbReference>
<evidence type="ECO:0000256" key="4">
    <source>
        <dbReference type="ARBA" id="ARBA00023239"/>
    </source>
</evidence>
<dbReference type="Proteomes" id="UP000035704">
    <property type="component" value="Chromosome"/>
</dbReference>
<comment type="function">
    <text evidence="7">Reversible hydration of carbon dioxide.</text>
</comment>